<accession>A0A5B7H2I3</accession>
<reference evidence="1 2" key="1">
    <citation type="submission" date="2019-05" db="EMBL/GenBank/DDBJ databases">
        <title>Another draft genome of Portunus trituberculatus and its Hox gene families provides insights of decapod evolution.</title>
        <authorList>
            <person name="Jeong J.-H."/>
            <person name="Song I."/>
            <person name="Kim S."/>
            <person name="Choi T."/>
            <person name="Kim D."/>
            <person name="Ryu S."/>
            <person name="Kim W."/>
        </authorList>
    </citation>
    <scope>NUCLEOTIDE SEQUENCE [LARGE SCALE GENOMIC DNA]</scope>
    <source>
        <tissue evidence="1">Muscle</tissue>
    </source>
</reference>
<protein>
    <submittedName>
        <fullName evidence="1">Uncharacterized protein</fullName>
    </submittedName>
</protein>
<evidence type="ECO:0000313" key="2">
    <source>
        <dbReference type="Proteomes" id="UP000324222"/>
    </source>
</evidence>
<organism evidence="1 2">
    <name type="scientific">Portunus trituberculatus</name>
    <name type="common">Swimming crab</name>
    <name type="synonym">Neptunus trituberculatus</name>
    <dbReference type="NCBI Taxonomy" id="210409"/>
    <lineage>
        <taxon>Eukaryota</taxon>
        <taxon>Metazoa</taxon>
        <taxon>Ecdysozoa</taxon>
        <taxon>Arthropoda</taxon>
        <taxon>Crustacea</taxon>
        <taxon>Multicrustacea</taxon>
        <taxon>Malacostraca</taxon>
        <taxon>Eumalacostraca</taxon>
        <taxon>Eucarida</taxon>
        <taxon>Decapoda</taxon>
        <taxon>Pleocyemata</taxon>
        <taxon>Brachyura</taxon>
        <taxon>Eubrachyura</taxon>
        <taxon>Portunoidea</taxon>
        <taxon>Portunidae</taxon>
        <taxon>Portuninae</taxon>
        <taxon>Portunus</taxon>
    </lineage>
</organism>
<dbReference type="Proteomes" id="UP000324222">
    <property type="component" value="Unassembled WGS sequence"/>
</dbReference>
<proteinExistence type="predicted"/>
<sequence length="97" mass="10769">MCLEEDFRRPWLCLLGEAGGLAGGNNNTGCYLAELWRHLRIMTPGYQDGGNTVHLSLIEAGCLQYGVAKPYLAPERAWLDCAVFTQRVAELDDEINP</sequence>
<name>A0A5B7H2I3_PORTR</name>
<dbReference type="EMBL" id="VSRR010020725">
    <property type="protein sequence ID" value="MPC63378.1"/>
    <property type="molecule type" value="Genomic_DNA"/>
</dbReference>
<comment type="caution">
    <text evidence="1">The sequence shown here is derived from an EMBL/GenBank/DDBJ whole genome shotgun (WGS) entry which is preliminary data.</text>
</comment>
<keyword evidence="2" id="KW-1185">Reference proteome</keyword>
<evidence type="ECO:0000313" key="1">
    <source>
        <dbReference type="EMBL" id="MPC63378.1"/>
    </source>
</evidence>
<gene>
    <name evidence="1" type="ORF">E2C01_057476</name>
</gene>
<dbReference type="AlphaFoldDB" id="A0A5B7H2I3"/>